<dbReference type="STRING" id="1093900.A0A507BF95"/>
<dbReference type="CDD" id="cd06445">
    <property type="entry name" value="ATase"/>
    <property type="match status" value="1"/>
</dbReference>
<dbReference type="GO" id="GO:0000398">
    <property type="term" value="P:mRNA splicing, via spliceosome"/>
    <property type="evidence" value="ECO:0007669"/>
    <property type="project" value="TreeGrafter"/>
</dbReference>
<evidence type="ECO:0000256" key="2">
    <source>
        <dbReference type="ARBA" id="ARBA00001947"/>
    </source>
</evidence>
<evidence type="ECO:0000256" key="13">
    <source>
        <dbReference type="ARBA" id="ARBA00023242"/>
    </source>
</evidence>
<evidence type="ECO:0000256" key="8">
    <source>
        <dbReference type="ARBA" id="ARBA00022763"/>
    </source>
</evidence>
<comment type="cofactor">
    <cofactor evidence="1">
        <name>Mn(2+)</name>
        <dbReference type="ChEBI" id="CHEBI:29035"/>
    </cofactor>
</comment>
<evidence type="ECO:0000256" key="12">
    <source>
        <dbReference type="ARBA" id="ARBA00023211"/>
    </source>
</evidence>
<dbReference type="GO" id="GO:0046872">
    <property type="term" value="F:metal ion binding"/>
    <property type="evidence" value="ECO:0007669"/>
    <property type="project" value="UniProtKB-KW"/>
</dbReference>
<dbReference type="InterPro" id="IPR036388">
    <property type="entry name" value="WH-like_DNA-bd_sf"/>
</dbReference>
<evidence type="ECO:0000256" key="1">
    <source>
        <dbReference type="ARBA" id="ARBA00001936"/>
    </source>
</evidence>
<gene>
    <name evidence="16" type="ORF">E0L32_011927</name>
</gene>
<comment type="subcellular location">
    <subcellularLocation>
        <location evidence="4">Nucleus</location>
    </subcellularLocation>
</comment>
<dbReference type="InterPro" id="IPR036217">
    <property type="entry name" value="MethylDNA_cys_MeTrfase_DNAb"/>
</dbReference>
<evidence type="ECO:0000256" key="11">
    <source>
        <dbReference type="ARBA" id="ARBA00023004"/>
    </source>
</evidence>
<dbReference type="InterPro" id="IPR029052">
    <property type="entry name" value="Metallo-depent_PP-like"/>
</dbReference>
<feature type="region of interest" description="Disordered" evidence="14">
    <location>
        <begin position="251"/>
        <end position="321"/>
    </location>
</feature>
<feature type="compositionally biased region" description="Basic residues" evidence="14">
    <location>
        <begin position="549"/>
        <end position="558"/>
    </location>
</feature>
<evidence type="ECO:0000259" key="15">
    <source>
        <dbReference type="SMART" id="SM01124"/>
    </source>
</evidence>
<keyword evidence="8" id="KW-0227">DNA damage</keyword>
<keyword evidence="7" id="KW-0479">Metal-binding</keyword>
<feature type="compositionally biased region" description="Basic and acidic residues" evidence="14">
    <location>
        <begin position="531"/>
        <end position="541"/>
    </location>
</feature>
<dbReference type="GeneID" id="41979374"/>
<proteinExistence type="inferred from homology"/>
<comment type="cofactor">
    <cofactor evidence="3">
        <name>Fe(2+)</name>
        <dbReference type="ChEBI" id="CHEBI:29033"/>
    </cofactor>
</comment>
<comment type="cofactor">
    <cofactor evidence="2">
        <name>Zn(2+)</name>
        <dbReference type="ChEBI" id="CHEBI:29105"/>
    </cofactor>
</comment>
<dbReference type="PANTHER" id="PTHR12849">
    <property type="entry name" value="RNA LARIAT DEBRANCHING ENZYME"/>
    <property type="match status" value="1"/>
</dbReference>
<evidence type="ECO:0000313" key="16">
    <source>
        <dbReference type="EMBL" id="TPX18016.1"/>
    </source>
</evidence>
<dbReference type="PANTHER" id="PTHR12849:SF0">
    <property type="entry name" value="LARIAT DEBRANCHING ENZYME"/>
    <property type="match status" value="1"/>
</dbReference>
<dbReference type="InterPro" id="IPR014048">
    <property type="entry name" value="MethylDNA_cys_MeTrfase_DNA-bd"/>
</dbReference>
<dbReference type="Pfam" id="PF05011">
    <property type="entry name" value="DBR1"/>
    <property type="match status" value="1"/>
</dbReference>
<protein>
    <recommendedName>
        <fullName evidence="15">Lariat debranching enzyme C-terminal domain-containing protein</fullName>
    </recommendedName>
</protein>
<evidence type="ECO:0000256" key="6">
    <source>
        <dbReference type="ARBA" id="ARBA00022664"/>
    </source>
</evidence>
<dbReference type="EMBL" id="SKBQ01000124">
    <property type="protein sequence ID" value="TPX18016.1"/>
    <property type="molecule type" value="Genomic_DNA"/>
</dbReference>
<feature type="region of interest" description="Disordered" evidence="14">
    <location>
        <begin position="334"/>
        <end position="359"/>
    </location>
</feature>
<dbReference type="Pfam" id="PF00149">
    <property type="entry name" value="Metallophos"/>
    <property type="match status" value="1"/>
</dbReference>
<comment type="similarity">
    <text evidence="5">Belongs to the lariat debranching enzyme family.</text>
</comment>
<dbReference type="CDD" id="cd00844">
    <property type="entry name" value="MPP_Dbr1_N"/>
    <property type="match status" value="1"/>
</dbReference>
<reference evidence="16 17" key="1">
    <citation type="submission" date="2019-06" db="EMBL/GenBank/DDBJ databases">
        <title>Draft genome sequence of the filamentous fungus Phialemoniopsis curvata isolated from diesel fuel.</title>
        <authorList>
            <person name="Varaljay V.A."/>
            <person name="Lyon W.J."/>
            <person name="Crouch A.L."/>
            <person name="Drake C.E."/>
            <person name="Hollomon J.M."/>
            <person name="Nadeau L.J."/>
            <person name="Nunn H.S."/>
            <person name="Stevenson B.S."/>
            <person name="Bojanowski C.L."/>
            <person name="Crookes-Goodson W.J."/>
        </authorList>
    </citation>
    <scope>NUCLEOTIDE SEQUENCE [LARGE SCALE GENOMIC DNA]</scope>
    <source>
        <strain evidence="16 17">D216</strain>
    </source>
</reference>
<feature type="region of interest" description="Disordered" evidence="14">
    <location>
        <begin position="514"/>
        <end position="572"/>
    </location>
</feature>
<dbReference type="Proteomes" id="UP000319257">
    <property type="component" value="Unassembled WGS sequence"/>
</dbReference>
<dbReference type="InParanoid" id="A0A507BF95"/>
<name>A0A507BF95_9PEZI</name>
<evidence type="ECO:0000256" key="14">
    <source>
        <dbReference type="SAM" id="MobiDB-lite"/>
    </source>
</evidence>
<dbReference type="InterPro" id="IPR004843">
    <property type="entry name" value="Calcineurin-like_PHP"/>
</dbReference>
<comment type="caution">
    <text evidence="16">The sequence shown here is derived from an EMBL/GenBank/DDBJ whole genome shotgun (WGS) entry which is preliminary data.</text>
</comment>
<evidence type="ECO:0000256" key="9">
    <source>
        <dbReference type="ARBA" id="ARBA00022801"/>
    </source>
</evidence>
<evidence type="ECO:0000256" key="3">
    <source>
        <dbReference type="ARBA" id="ARBA00001954"/>
    </source>
</evidence>
<keyword evidence="17" id="KW-1185">Reference proteome</keyword>
<dbReference type="SMART" id="SM01124">
    <property type="entry name" value="DBR1"/>
    <property type="match status" value="1"/>
</dbReference>
<evidence type="ECO:0000313" key="17">
    <source>
        <dbReference type="Proteomes" id="UP000319257"/>
    </source>
</evidence>
<evidence type="ECO:0000256" key="5">
    <source>
        <dbReference type="ARBA" id="ARBA00006045"/>
    </source>
</evidence>
<dbReference type="SUPFAM" id="SSF46767">
    <property type="entry name" value="Methylated DNA-protein cysteine methyltransferase, C-terminal domain"/>
    <property type="match status" value="1"/>
</dbReference>
<feature type="compositionally biased region" description="Polar residues" evidence="14">
    <location>
        <begin position="263"/>
        <end position="272"/>
    </location>
</feature>
<dbReference type="InterPro" id="IPR041816">
    <property type="entry name" value="Dbr1_N"/>
</dbReference>
<evidence type="ECO:0000256" key="4">
    <source>
        <dbReference type="ARBA" id="ARBA00004123"/>
    </source>
</evidence>
<dbReference type="GO" id="GO:0006281">
    <property type="term" value="P:DNA repair"/>
    <property type="evidence" value="ECO:0007669"/>
    <property type="project" value="InterPro"/>
</dbReference>
<keyword evidence="9" id="KW-0378">Hydrolase</keyword>
<keyword evidence="10" id="KW-0862">Zinc</keyword>
<dbReference type="Pfam" id="PF01035">
    <property type="entry name" value="DNA_binding_1"/>
    <property type="match status" value="1"/>
</dbReference>
<feature type="compositionally biased region" description="Acidic residues" evidence="14">
    <location>
        <begin position="287"/>
        <end position="300"/>
    </location>
</feature>
<dbReference type="AlphaFoldDB" id="A0A507BF95"/>
<keyword evidence="6" id="KW-0507">mRNA processing</keyword>
<dbReference type="Gene3D" id="1.10.10.10">
    <property type="entry name" value="Winged helix-like DNA-binding domain superfamily/Winged helix DNA-binding domain"/>
    <property type="match status" value="1"/>
</dbReference>
<evidence type="ECO:0000256" key="7">
    <source>
        <dbReference type="ARBA" id="ARBA00022723"/>
    </source>
</evidence>
<keyword evidence="13" id="KW-0539">Nucleus</keyword>
<dbReference type="OrthoDB" id="407609at2759"/>
<accession>A0A507BF95</accession>
<dbReference type="RefSeq" id="XP_030999727.1">
    <property type="nucleotide sequence ID" value="XM_031134710.1"/>
</dbReference>
<organism evidence="16 17">
    <name type="scientific">Thyridium curvatum</name>
    <dbReference type="NCBI Taxonomy" id="1093900"/>
    <lineage>
        <taxon>Eukaryota</taxon>
        <taxon>Fungi</taxon>
        <taxon>Dikarya</taxon>
        <taxon>Ascomycota</taxon>
        <taxon>Pezizomycotina</taxon>
        <taxon>Sordariomycetes</taxon>
        <taxon>Sordariomycetidae</taxon>
        <taxon>Thyridiales</taxon>
        <taxon>Thyridiaceae</taxon>
        <taxon>Thyridium</taxon>
    </lineage>
</organism>
<sequence>MESGTFTAQGVRVAVEGCGHGTLHAIYAAVEASSKARGWDGVDVLIIGGDFQAVRNPADLTVMSVPVKYRKLGDFHEYYSGARKAPYLTIFVAGNHEASSYLWELYYGGWVAPNIYYMGAANVLRLGPLRIAGMSGIWKGFDYRKTHHERLPFSQDDIKSFYHVREIDVRKLLQLKTQVDVGISHDWPRAVERHGDEGQLFRIKPFFKQESLDGTLGNPAAEYVMDRLRPAYWFSAHMHVKFSAVKKYDPPTAAPGPGDTAASTEPQPNEPSQVLPAPVADGQPNPDEIDLDLDDEDEEPATTAPDNSNKEDPAGAESSVEGVSAELLAQLPESFSKPPPQQQVRKPKMTPGQPVPPTITNTVTRFLALDKCEPGRHFLQLCEVPPLDPSNSEAHPPQSTTPRYRLQYDPEWLAITRVFAKDIVIGDRSAQSSPDLGEAHYAPLIERERQWVEEHVVAPGKLDVPDNFTITAPVHEAGQPEMVHHQPDEYTNPQTEAFCALVGVENVWAASEAERLERKKRGPPASHGRGLRSERDGDRRGGRGGGRGRGGRGWRGRAWRPASKPQQPKQCIVDRSTLTPNAGEAKIHVPSSARSHLGLRVNPMPRSDEAAAFFTAVYMAVQEIPHGKVTSYGHIAELIGTPQRPRQVGVCLKHLSEDPGARFNNSNVPWQRVINSKGVISPRSQPSGSLNQAAALRAEGVEVTAGALGELTVDFSEYGWFPRVLPSEAEEQGSSEEA</sequence>
<dbReference type="GO" id="GO:0008419">
    <property type="term" value="F:RNA lariat debranching enzyme activity"/>
    <property type="evidence" value="ECO:0007669"/>
    <property type="project" value="UniProtKB-ARBA"/>
</dbReference>
<dbReference type="InterPro" id="IPR007708">
    <property type="entry name" value="DBR1_C"/>
</dbReference>
<keyword evidence="12" id="KW-0464">Manganese</keyword>
<dbReference type="SUPFAM" id="SSF56300">
    <property type="entry name" value="Metallo-dependent phosphatases"/>
    <property type="match status" value="1"/>
</dbReference>
<dbReference type="FunCoup" id="A0A507BF95">
    <property type="interactions" value="643"/>
</dbReference>
<evidence type="ECO:0000256" key="10">
    <source>
        <dbReference type="ARBA" id="ARBA00022833"/>
    </source>
</evidence>
<dbReference type="GO" id="GO:0005634">
    <property type="term" value="C:nucleus"/>
    <property type="evidence" value="ECO:0007669"/>
    <property type="project" value="UniProtKB-SubCell"/>
</dbReference>
<keyword evidence="11" id="KW-0408">Iron</keyword>
<feature type="domain" description="Lariat debranching enzyme C-terminal" evidence="15">
    <location>
        <begin position="355"/>
        <end position="508"/>
    </location>
</feature>